<dbReference type="GO" id="GO:0071111">
    <property type="term" value="F:cyclic-guanylate-specific phosphodiesterase activity"/>
    <property type="evidence" value="ECO:0007669"/>
    <property type="project" value="UniProtKB-EC"/>
</dbReference>
<dbReference type="SMART" id="SM00052">
    <property type="entry name" value="EAL"/>
    <property type="match status" value="1"/>
</dbReference>
<dbReference type="PANTHER" id="PTHR44757">
    <property type="entry name" value="DIGUANYLATE CYCLASE DGCP"/>
    <property type="match status" value="1"/>
</dbReference>
<dbReference type="Gene3D" id="3.30.70.270">
    <property type="match status" value="1"/>
</dbReference>
<dbReference type="InterPro" id="IPR035919">
    <property type="entry name" value="EAL_sf"/>
</dbReference>
<dbReference type="PROSITE" id="PS50883">
    <property type="entry name" value="EAL"/>
    <property type="match status" value="1"/>
</dbReference>
<accession>A0A501WBY2</accession>
<dbReference type="Proteomes" id="UP000315901">
    <property type="component" value="Unassembled WGS sequence"/>
</dbReference>
<dbReference type="Gene3D" id="3.20.20.450">
    <property type="entry name" value="EAL domain"/>
    <property type="match status" value="1"/>
</dbReference>
<dbReference type="EC" id="3.1.4.52" evidence="1"/>
<dbReference type="InterPro" id="IPR000160">
    <property type="entry name" value="GGDEF_dom"/>
</dbReference>
<dbReference type="NCBIfam" id="TIGR00254">
    <property type="entry name" value="GGDEF"/>
    <property type="match status" value="1"/>
</dbReference>
<proteinExistence type="predicted"/>
<name>A0A501WBY2_9GAMM</name>
<dbReference type="RefSeq" id="WP_140591131.1">
    <property type="nucleotide sequence ID" value="NZ_VFRR01000049.1"/>
</dbReference>
<dbReference type="OrthoDB" id="5777683at2"/>
<protein>
    <recommendedName>
        <fullName evidence="1">cyclic-guanylate-specific phosphodiesterase</fullName>
        <ecNumber evidence="1">3.1.4.52</ecNumber>
    </recommendedName>
</protein>
<dbReference type="InterPro" id="IPR029787">
    <property type="entry name" value="Nucleotide_cyclase"/>
</dbReference>
<evidence type="ECO:0000313" key="6">
    <source>
        <dbReference type="Proteomes" id="UP000315901"/>
    </source>
</evidence>
<dbReference type="FunFam" id="3.20.20.450:FF:000001">
    <property type="entry name" value="Cyclic di-GMP phosphodiesterase yahA"/>
    <property type="match status" value="1"/>
</dbReference>
<evidence type="ECO:0000256" key="1">
    <source>
        <dbReference type="ARBA" id="ARBA00012282"/>
    </source>
</evidence>
<dbReference type="SMART" id="SM00267">
    <property type="entry name" value="GGDEF"/>
    <property type="match status" value="1"/>
</dbReference>
<dbReference type="CDD" id="cd01949">
    <property type="entry name" value="GGDEF"/>
    <property type="match status" value="1"/>
</dbReference>
<dbReference type="EMBL" id="VFRR01000049">
    <property type="protein sequence ID" value="TPE46908.1"/>
    <property type="molecule type" value="Genomic_DNA"/>
</dbReference>
<dbReference type="InterPro" id="IPR043128">
    <property type="entry name" value="Rev_trsase/Diguanyl_cyclase"/>
</dbReference>
<dbReference type="PANTHER" id="PTHR44757:SF2">
    <property type="entry name" value="BIOFILM ARCHITECTURE MAINTENANCE PROTEIN MBAA"/>
    <property type="match status" value="1"/>
</dbReference>
<reference evidence="5 6" key="1">
    <citation type="submission" date="2019-06" db="EMBL/GenBank/DDBJ databases">
        <title>A novel bacterium of genus Marinomonas, isolated from coastal sand.</title>
        <authorList>
            <person name="Huang H."/>
            <person name="Mo K."/>
            <person name="Hu Y."/>
        </authorList>
    </citation>
    <scope>NUCLEOTIDE SEQUENCE [LARGE SCALE GENOMIC DNA]</scope>
    <source>
        <strain evidence="5 6">HB171799</strain>
    </source>
</reference>
<dbReference type="InterPro" id="IPR001633">
    <property type="entry name" value="EAL_dom"/>
</dbReference>
<evidence type="ECO:0000259" key="3">
    <source>
        <dbReference type="PROSITE" id="PS50883"/>
    </source>
</evidence>
<dbReference type="PROSITE" id="PS50887">
    <property type="entry name" value="GGDEF"/>
    <property type="match status" value="1"/>
</dbReference>
<organism evidence="5 6">
    <name type="scientific">Maribrevibacterium harenarium</name>
    <dbReference type="NCBI Taxonomy" id="2589817"/>
    <lineage>
        <taxon>Bacteria</taxon>
        <taxon>Pseudomonadati</taxon>
        <taxon>Pseudomonadota</taxon>
        <taxon>Gammaproteobacteria</taxon>
        <taxon>Oceanospirillales</taxon>
        <taxon>Oceanospirillaceae</taxon>
        <taxon>Maribrevibacterium</taxon>
    </lineage>
</organism>
<dbReference type="InterPro" id="IPR052155">
    <property type="entry name" value="Biofilm_reg_signaling"/>
</dbReference>
<dbReference type="AlphaFoldDB" id="A0A501WBY2"/>
<dbReference type="SUPFAM" id="SSF55073">
    <property type="entry name" value="Nucleotide cyclase"/>
    <property type="match status" value="1"/>
</dbReference>
<feature type="non-terminal residue" evidence="5">
    <location>
        <position position="1"/>
    </location>
</feature>
<evidence type="ECO:0000313" key="5">
    <source>
        <dbReference type="EMBL" id="TPE46908.1"/>
    </source>
</evidence>
<dbReference type="Pfam" id="PF00563">
    <property type="entry name" value="EAL"/>
    <property type="match status" value="1"/>
</dbReference>
<keyword evidence="6" id="KW-1185">Reference proteome</keyword>
<sequence length="530" mass="60108">ETGSMRYDSLFLVFLPNLKASFTPIYYYVYIYSNIKSATVANPKWLSIKLVQNEHEEPAYYFGIFHDTSQQHADEEARERLACYDPLTEIFNRSHFRENVLRHMRYCCREQISMCLLIIDLDRFKQINDSLGHTVGDDLLIEVARRLHRLTATDPALTSAKHYAESFLGRFGGDEFLLAFEDHFRGIELTQLLDRIFDCVRQPIKHNGRVFELSASIGVSHYPADGLEYDDLLRHAESAMYQAKQEGGNRVEFFTPAINDQLQRRLQIETTMRSALAQGEFELYYQPKVGGFDQQVVGLEALIRWNHPKLGVLSPADFIDIAEENGLIVPIGNWVLREACSYGAQLVAQGNENLVMAVNVSARQFAGDNWVEQVTQALEESGLPPHLLELEITESIVIGNFEHVTERINELRACGVKIALDDFGTGYSSLNYLRRLPIDTLKIDRSFISQLHLEESKDDRAIVCAIVMLARKLGMTLVAEGVETQGHVDVLRDLGCDQLQGYLYSKLLPAKSLDFSSIKPPLQAIKPLKG</sequence>
<feature type="domain" description="GGDEF" evidence="4">
    <location>
        <begin position="112"/>
        <end position="256"/>
    </location>
</feature>
<evidence type="ECO:0000259" key="4">
    <source>
        <dbReference type="PROSITE" id="PS50887"/>
    </source>
</evidence>
<comment type="caution">
    <text evidence="5">The sequence shown here is derived from an EMBL/GenBank/DDBJ whole genome shotgun (WGS) entry which is preliminary data.</text>
</comment>
<keyword evidence="2" id="KW-0973">c-di-GMP</keyword>
<feature type="domain" description="EAL" evidence="3">
    <location>
        <begin position="265"/>
        <end position="521"/>
    </location>
</feature>
<gene>
    <name evidence="5" type="ORF">FJM67_15340</name>
</gene>
<dbReference type="Pfam" id="PF00990">
    <property type="entry name" value="GGDEF"/>
    <property type="match status" value="1"/>
</dbReference>
<dbReference type="CDD" id="cd01948">
    <property type="entry name" value="EAL"/>
    <property type="match status" value="1"/>
</dbReference>
<evidence type="ECO:0000256" key="2">
    <source>
        <dbReference type="ARBA" id="ARBA00022636"/>
    </source>
</evidence>
<dbReference type="SUPFAM" id="SSF141868">
    <property type="entry name" value="EAL domain-like"/>
    <property type="match status" value="1"/>
</dbReference>